<dbReference type="AlphaFoldDB" id="A0A161MJM5"/>
<keyword evidence="1" id="KW-0472">Membrane</keyword>
<protein>
    <submittedName>
        <fullName evidence="2">Cuticular protein RR-2 motif</fullName>
    </submittedName>
</protein>
<reference evidence="2" key="1">
    <citation type="submission" date="2016-04" db="EMBL/GenBank/DDBJ databases">
        <authorList>
            <person name="Calderon-Fernandez G.M.Sr."/>
        </authorList>
    </citation>
    <scope>NUCLEOTIDE SEQUENCE</scope>
    <source>
        <strain evidence="2">Int1</strain>
        <tissue evidence="2">Integument</tissue>
    </source>
</reference>
<sequence>MKRDKTTTTDEGICMKSIKFANNTFSAGLAKDNVVRISIQINVTYYFAIIFFSLMLGMFFYYNISDFIKIFKRMGFDYFLKHK</sequence>
<name>A0A161MJM5_TRIIF</name>
<keyword evidence="1" id="KW-0812">Transmembrane</keyword>
<keyword evidence="1" id="KW-1133">Transmembrane helix</keyword>
<dbReference type="EMBL" id="GEMB01000915">
    <property type="protein sequence ID" value="JAS02226.1"/>
    <property type="molecule type" value="Transcribed_RNA"/>
</dbReference>
<evidence type="ECO:0000313" key="2">
    <source>
        <dbReference type="EMBL" id="JAS02226.1"/>
    </source>
</evidence>
<organism evidence="2">
    <name type="scientific">Triatoma infestans</name>
    <name type="common">Assassin bug</name>
    <dbReference type="NCBI Taxonomy" id="30076"/>
    <lineage>
        <taxon>Eukaryota</taxon>
        <taxon>Metazoa</taxon>
        <taxon>Ecdysozoa</taxon>
        <taxon>Arthropoda</taxon>
        <taxon>Hexapoda</taxon>
        <taxon>Insecta</taxon>
        <taxon>Pterygota</taxon>
        <taxon>Neoptera</taxon>
        <taxon>Paraneoptera</taxon>
        <taxon>Hemiptera</taxon>
        <taxon>Heteroptera</taxon>
        <taxon>Panheteroptera</taxon>
        <taxon>Cimicomorpha</taxon>
        <taxon>Reduviidae</taxon>
        <taxon>Triatominae</taxon>
        <taxon>Triatoma</taxon>
    </lineage>
</organism>
<evidence type="ECO:0000256" key="1">
    <source>
        <dbReference type="SAM" id="Phobius"/>
    </source>
</evidence>
<feature type="transmembrane region" description="Helical" evidence="1">
    <location>
        <begin position="43"/>
        <end position="64"/>
    </location>
</feature>
<accession>A0A161MJM5</accession>
<reference evidence="2" key="2">
    <citation type="journal article" date="2017" name="J. Med. Entomol.">
        <title>Transcriptome Analysis of the Triatoma infestans (Hemiptera: Reduviidae) Integument.</title>
        <authorList>
            <person name="Calderon-Fernandez G.M."/>
            <person name="Moriconi D.E."/>
            <person name="Dulbecco A.B."/>
            <person name="Juarez M.P."/>
        </authorList>
    </citation>
    <scope>NUCLEOTIDE SEQUENCE</scope>
    <source>
        <strain evidence="2">Int1</strain>
        <tissue evidence="2">Integument</tissue>
    </source>
</reference>
<proteinExistence type="predicted"/>